<proteinExistence type="predicted"/>
<accession>R7QUD1</accession>
<evidence type="ECO:0000313" key="2">
    <source>
        <dbReference type="EMBL" id="CDF41081.1"/>
    </source>
</evidence>
<name>R7QUD1_CHOCR</name>
<feature type="region of interest" description="Disordered" evidence="1">
    <location>
        <begin position="61"/>
        <end position="110"/>
    </location>
</feature>
<feature type="compositionally biased region" description="Basic and acidic residues" evidence="1">
    <location>
        <begin position="97"/>
        <end position="110"/>
    </location>
</feature>
<dbReference type="Proteomes" id="UP000012073">
    <property type="component" value="Unassembled WGS sequence"/>
</dbReference>
<protein>
    <submittedName>
        <fullName evidence="2">Uncharacterized protein</fullName>
    </submittedName>
</protein>
<gene>
    <name evidence="2" type="ORF">CHC_T00007309001</name>
</gene>
<dbReference type="AlphaFoldDB" id="R7QUD1"/>
<evidence type="ECO:0000313" key="3">
    <source>
        <dbReference type="Proteomes" id="UP000012073"/>
    </source>
</evidence>
<reference evidence="3" key="1">
    <citation type="journal article" date="2013" name="Proc. Natl. Acad. Sci. U.S.A.">
        <title>Genome structure and metabolic features in the red seaweed Chondrus crispus shed light on evolution of the Archaeplastida.</title>
        <authorList>
            <person name="Collen J."/>
            <person name="Porcel B."/>
            <person name="Carre W."/>
            <person name="Ball S.G."/>
            <person name="Chaparro C."/>
            <person name="Tonon T."/>
            <person name="Barbeyron T."/>
            <person name="Michel G."/>
            <person name="Noel B."/>
            <person name="Valentin K."/>
            <person name="Elias M."/>
            <person name="Artiguenave F."/>
            <person name="Arun A."/>
            <person name="Aury J.M."/>
            <person name="Barbosa-Neto J.F."/>
            <person name="Bothwell J.H."/>
            <person name="Bouget F.Y."/>
            <person name="Brillet L."/>
            <person name="Cabello-Hurtado F."/>
            <person name="Capella-Gutierrez S."/>
            <person name="Charrier B."/>
            <person name="Cladiere L."/>
            <person name="Cock J.M."/>
            <person name="Coelho S.M."/>
            <person name="Colleoni C."/>
            <person name="Czjzek M."/>
            <person name="Da Silva C."/>
            <person name="Delage L."/>
            <person name="Denoeud F."/>
            <person name="Deschamps P."/>
            <person name="Dittami S.M."/>
            <person name="Gabaldon T."/>
            <person name="Gachon C.M."/>
            <person name="Groisillier A."/>
            <person name="Herve C."/>
            <person name="Jabbari K."/>
            <person name="Katinka M."/>
            <person name="Kloareg B."/>
            <person name="Kowalczyk N."/>
            <person name="Labadie K."/>
            <person name="Leblanc C."/>
            <person name="Lopez P.J."/>
            <person name="McLachlan D.H."/>
            <person name="Meslet-Cladiere L."/>
            <person name="Moustafa A."/>
            <person name="Nehr Z."/>
            <person name="Nyvall Collen P."/>
            <person name="Panaud O."/>
            <person name="Partensky F."/>
            <person name="Poulain J."/>
            <person name="Rensing S.A."/>
            <person name="Rousvoal S."/>
            <person name="Samson G."/>
            <person name="Symeonidi A."/>
            <person name="Weissenbach J."/>
            <person name="Zambounis A."/>
            <person name="Wincker P."/>
            <person name="Boyen C."/>
        </authorList>
    </citation>
    <scope>NUCLEOTIDE SEQUENCE [LARGE SCALE GENOMIC DNA]</scope>
    <source>
        <strain evidence="3">cv. Stackhouse</strain>
    </source>
</reference>
<sequence length="193" mass="21694">MATFAPTVIEFIENCIKITVHIAYDKKLYLHPGRTRTRTARRNPGRTRGRFWKEFRRNKGERVTGAAGKKGGRRRLGRPSPRNGTLPKTASPISLTTDHESGTKKADSEDCDRGGTEIAFAMALYSGSIEILGFFQFLNLPLFFSSFPFSTSVGNCNVRILQFSHVGDRFAVQEDLKTSGTTQMYLVITPRIW</sequence>
<dbReference type="KEGG" id="ccp:CHC_T00007309001"/>
<organism evidence="2 3">
    <name type="scientific">Chondrus crispus</name>
    <name type="common">Carrageen Irish moss</name>
    <name type="synonym">Polymorpha crispa</name>
    <dbReference type="NCBI Taxonomy" id="2769"/>
    <lineage>
        <taxon>Eukaryota</taxon>
        <taxon>Rhodophyta</taxon>
        <taxon>Florideophyceae</taxon>
        <taxon>Rhodymeniophycidae</taxon>
        <taxon>Gigartinales</taxon>
        <taxon>Gigartinaceae</taxon>
        <taxon>Chondrus</taxon>
    </lineage>
</organism>
<evidence type="ECO:0000256" key="1">
    <source>
        <dbReference type="SAM" id="MobiDB-lite"/>
    </source>
</evidence>
<dbReference type="EMBL" id="HG002309">
    <property type="protein sequence ID" value="CDF41081.1"/>
    <property type="molecule type" value="Genomic_DNA"/>
</dbReference>
<keyword evidence="3" id="KW-1185">Reference proteome</keyword>
<dbReference type="Gramene" id="CDF41081">
    <property type="protein sequence ID" value="CDF41081"/>
    <property type="gene ID" value="CHC_T00007309001"/>
</dbReference>
<dbReference type="RefSeq" id="XP_005711375.1">
    <property type="nucleotide sequence ID" value="XM_005711318.1"/>
</dbReference>
<feature type="compositionally biased region" description="Polar residues" evidence="1">
    <location>
        <begin position="86"/>
        <end position="96"/>
    </location>
</feature>
<dbReference type="GeneID" id="17319118"/>